<dbReference type="RefSeq" id="XP_042193521.1">
    <property type="nucleotide sequence ID" value="XM_042337587.1"/>
</dbReference>
<dbReference type="InterPro" id="IPR051828">
    <property type="entry name" value="HAD-like_hydrolase_domain"/>
</dbReference>
<comment type="similarity">
    <text evidence="1">Belongs to the HAD-like hydrolase superfamily.</text>
</comment>
<dbReference type="SFLD" id="SFLDS00003">
    <property type="entry name" value="Haloacid_Dehalogenase"/>
    <property type="match status" value="1"/>
</dbReference>
<dbReference type="PANTHER" id="PTHR46191:SF2">
    <property type="entry name" value="HALOACID DEHALOGENASE-LIKE HYDROLASE DOMAIN-CONTAINING PROTEIN 3"/>
    <property type="match status" value="1"/>
</dbReference>
<dbReference type="PANTHER" id="PTHR46191">
    <property type="match status" value="1"/>
</dbReference>
<evidence type="ECO:0000256" key="1">
    <source>
        <dbReference type="ARBA" id="ARBA00007958"/>
    </source>
</evidence>
<gene>
    <name evidence="4" type="primary">hdhd3</name>
</gene>
<dbReference type="CDD" id="cd16415">
    <property type="entry name" value="HAD_dREG-2_like"/>
    <property type="match status" value="1"/>
</dbReference>
<dbReference type="SUPFAM" id="SSF56784">
    <property type="entry name" value="HAD-like"/>
    <property type="match status" value="1"/>
</dbReference>
<dbReference type="GeneTree" id="ENSGT00390000015582"/>
<dbReference type="GO" id="GO:0005634">
    <property type="term" value="C:nucleus"/>
    <property type="evidence" value="ECO:0007669"/>
    <property type="project" value="TreeGrafter"/>
</dbReference>
<evidence type="ECO:0000313" key="3">
    <source>
        <dbReference type="EMBL" id="AFP07597.1"/>
    </source>
</evidence>
<dbReference type="STRING" id="7868.ENSCMIP00000035946"/>
<accession>V9L731</accession>
<dbReference type="Proteomes" id="UP000314986">
    <property type="component" value="Unassembled WGS sequence"/>
</dbReference>
<dbReference type="InterPro" id="IPR006439">
    <property type="entry name" value="HAD-SF_hydro_IA"/>
</dbReference>
<evidence type="ECO:0000313" key="4">
    <source>
        <dbReference type="Ensembl" id="ENSCMIP00000035946.1"/>
    </source>
</evidence>
<dbReference type="NCBIfam" id="TIGR01549">
    <property type="entry name" value="HAD-SF-IA-v1"/>
    <property type="match status" value="1"/>
</dbReference>
<keyword evidence="3" id="KW-0378">Hydrolase</keyword>
<dbReference type="GO" id="GO:0016787">
    <property type="term" value="F:hydrolase activity"/>
    <property type="evidence" value="ECO:0007669"/>
    <property type="project" value="UniProtKB-KW"/>
</dbReference>
<dbReference type="NCBIfam" id="TIGR02252">
    <property type="entry name" value="DREG-2"/>
    <property type="match status" value="1"/>
</dbReference>
<dbReference type="InterPro" id="IPR044924">
    <property type="entry name" value="HAD-SF_hydro_IA_REG-2-like_cap"/>
</dbReference>
<reference evidence="4" key="4">
    <citation type="submission" date="2025-05" db="UniProtKB">
        <authorList>
            <consortium name="Ensembl"/>
        </authorList>
    </citation>
    <scope>IDENTIFICATION</scope>
</reference>
<dbReference type="OrthoDB" id="444127at2759"/>
<dbReference type="Gene3D" id="1.10.150.720">
    <property type="entry name" value="Haloacid dehalogenase-like hydrolase"/>
    <property type="match status" value="1"/>
</dbReference>
<dbReference type="Pfam" id="PF00702">
    <property type="entry name" value="Hydrolase"/>
    <property type="match status" value="1"/>
</dbReference>
<reference evidence="3 5" key="3">
    <citation type="journal article" date="2014" name="Nature">
        <title>Elephant shark genome provides unique insights into gnathostome evolution.</title>
        <authorList>
            <consortium name="International Elephant Shark Genome Sequencing Consortium"/>
            <person name="Venkatesh B."/>
            <person name="Lee A.P."/>
            <person name="Ravi V."/>
            <person name="Maurya A.K."/>
            <person name="Lian M.M."/>
            <person name="Swann J.B."/>
            <person name="Ohta Y."/>
            <person name="Flajnik M.F."/>
            <person name="Sutoh Y."/>
            <person name="Kasahara M."/>
            <person name="Hoon S."/>
            <person name="Gangu V."/>
            <person name="Roy S.W."/>
            <person name="Irimia M."/>
            <person name="Korzh V."/>
            <person name="Kondrychyn I."/>
            <person name="Lim Z.W."/>
            <person name="Tay B.H."/>
            <person name="Tohari S."/>
            <person name="Kong K.W."/>
            <person name="Ho S."/>
            <person name="Lorente-Galdos B."/>
            <person name="Quilez J."/>
            <person name="Marques-Bonet T."/>
            <person name="Raney B.J."/>
            <person name="Ingham P.W."/>
            <person name="Tay A."/>
            <person name="Hillier L.W."/>
            <person name="Minx P."/>
            <person name="Boehm T."/>
            <person name="Wilson R.K."/>
            <person name="Brenner S."/>
            <person name="Warren W.C."/>
        </authorList>
    </citation>
    <scope>NUCLEOTIDE SEQUENCE</scope>
    <source>
        <tissue evidence="3">Spleen</tissue>
    </source>
</reference>
<dbReference type="GeneID" id="103182987"/>
<dbReference type="RefSeq" id="XP_042193520.1">
    <property type="nucleotide sequence ID" value="XM_042337586.1"/>
</dbReference>
<dbReference type="NCBIfam" id="TIGR01509">
    <property type="entry name" value="HAD-SF-IA-v3"/>
    <property type="match status" value="1"/>
</dbReference>
<dbReference type="Ensembl" id="ENSCMIT00000036476.1">
    <property type="protein sequence ID" value="ENSCMIP00000035946.1"/>
    <property type="gene ID" value="ENSCMIG00000015209.1"/>
</dbReference>
<sequence length="237" mass="27033">MRLHLLTWDVKDTLLRARRPVGDLYSSEARKHGVQVKAEDLNKSFAEAYRTQRKSFPNYGLAQGLSSKQWWVDTVKQTFRLCGVSEDRVLSPVAEKLYRDFASAGNWETFADVKGALDHCNKLGIRMGVISNFDRRLEQVLSSCELRHYFEFVLTSEDVGVTKPDQRIFRAALEMARVEPPQAAHIGDDVRKDYLAARSVGMNGFLIRRDDEALDVEGVVPRVHILHSLQQLCNILE</sequence>
<reference evidence="5" key="2">
    <citation type="journal article" date="2007" name="PLoS Biol.">
        <title>Survey sequencing and comparative analysis of the elephant shark (Callorhinchus milii) genome.</title>
        <authorList>
            <person name="Venkatesh B."/>
            <person name="Kirkness E.F."/>
            <person name="Loh Y.H."/>
            <person name="Halpern A.L."/>
            <person name="Lee A.P."/>
            <person name="Johnson J."/>
            <person name="Dandona N."/>
            <person name="Viswanathan L.D."/>
            <person name="Tay A."/>
            <person name="Venter J.C."/>
            <person name="Strausberg R.L."/>
            <person name="Brenner S."/>
        </authorList>
    </citation>
    <scope>NUCLEOTIDE SEQUENCE [LARGE SCALE GENOMIC DNA]</scope>
</reference>
<dbReference type="OMA" id="KCVGIIS"/>
<reference evidence="5" key="1">
    <citation type="journal article" date="2006" name="Science">
        <title>Ancient noncoding elements conserved in the human genome.</title>
        <authorList>
            <person name="Venkatesh B."/>
            <person name="Kirkness E.F."/>
            <person name="Loh Y.H."/>
            <person name="Halpern A.L."/>
            <person name="Lee A.P."/>
            <person name="Johnson J."/>
            <person name="Dandona N."/>
            <person name="Viswanathan L.D."/>
            <person name="Tay A."/>
            <person name="Venter J.C."/>
            <person name="Strausberg R.L."/>
            <person name="Brenner S."/>
        </authorList>
    </citation>
    <scope>NUCLEOTIDE SEQUENCE [LARGE SCALE GENOMIC DNA]</scope>
</reference>
<dbReference type="EMBL" id="JW875080">
    <property type="protein sequence ID" value="AFP07597.1"/>
    <property type="molecule type" value="mRNA"/>
</dbReference>
<dbReference type="Gene3D" id="3.40.50.1000">
    <property type="entry name" value="HAD superfamily/HAD-like"/>
    <property type="match status" value="1"/>
</dbReference>
<dbReference type="RefSeq" id="XP_042193519.1">
    <property type="nucleotide sequence ID" value="XM_042337585.1"/>
</dbReference>
<dbReference type="AlphaFoldDB" id="V9L731"/>
<evidence type="ECO:0000256" key="2">
    <source>
        <dbReference type="ARBA" id="ARBA00015556"/>
    </source>
</evidence>
<proteinExistence type="evidence at transcript level"/>
<evidence type="ECO:0000313" key="5">
    <source>
        <dbReference type="Proteomes" id="UP000314986"/>
    </source>
</evidence>
<dbReference type="SFLD" id="SFLDG01129">
    <property type="entry name" value="C1.5:_HAD__Beta-PGM__Phosphata"/>
    <property type="match status" value="1"/>
</dbReference>
<dbReference type="InterPro" id="IPR036412">
    <property type="entry name" value="HAD-like_sf"/>
</dbReference>
<organism evidence="3">
    <name type="scientific">Callorhinchus milii</name>
    <name type="common">Ghost shark</name>
    <dbReference type="NCBI Taxonomy" id="7868"/>
    <lineage>
        <taxon>Eukaryota</taxon>
        <taxon>Metazoa</taxon>
        <taxon>Chordata</taxon>
        <taxon>Craniata</taxon>
        <taxon>Vertebrata</taxon>
        <taxon>Chondrichthyes</taxon>
        <taxon>Holocephali</taxon>
        <taxon>Chimaeriformes</taxon>
        <taxon>Callorhinchidae</taxon>
        <taxon>Callorhinchus</taxon>
    </lineage>
</organism>
<name>V9L731_CALMI</name>
<protein>
    <recommendedName>
        <fullName evidence="2">Haloacid dehalogenase-like hydrolase domain-containing protein 3</fullName>
    </recommendedName>
</protein>
<keyword evidence="5" id="KW-1185">Reference proteome</keyword>
<dbReference type="InterPro" id="IPR011949">
    <property type="entry name" value="HAD-SF_hydro_IA_REG-2-like"/>
</dbReference>
<dbReference type="InterPro" id="IPR023214">
    <property type="entry name" value="HAD_sf"/>
</dbReference>